<dbReference type="OrthoDB" id="9771859at2"/>
<dbReference type="GO" id="GO:0047761">
    <property type="term" value="F:butyrate kinase activity"/>
    <property type="evidence" value="ECO:0007669"/>
    <property type="project" value="UniProtKB-UniRule"/>
</dbReference>
<dbReference type="Pfam" id="PF00871">
    <property type="entry name" value="Acetate_kinase"/>
    <property type="match status" value="1"/>
</dbReference>
<dbReference type="EMBL" id="CP023483">
    <property type="protein sequence ID" value="ATF25253.1"/>
    <property type="molecule type" value="Genomic_DNA"/>
</dbReference>
<dbReference type="GO" id="GO:0008776">
    <property type="term" value="F:acetate kinase activity"/>
    <property type="evidence" value="ECO:0007669"/>
    <property type="project" value="TreeGrafter"/>
</dbReference>
<dbReference type="KEGG" id="bths:CNY62_01980"/>
<dbReference type="AlphaFoldDB" id="A0A1D2L7A5"/>
<dbReference type="SUPFAM" id="SSF53067">
    <property type="entry name" value="Actin-like ATPase domain"/>
    <property type="match status" value="2"/>
</dbReference>
<keyword evidence="3 9" id="KW-0963">Cytoplasm</keyword>
<name>A0A1D2L7A5_BROTH</name>
<dbReference type="EC" id="2.7.2.7" evidence="9"/>
<evidence type="ECO:0000256" key="9">
    <source>
        <dbReference type="HAMAP-Rule" id="MF_00542"/>
    </source>
</evidence>
<comment type="subcellular location">
    <subcellularLocation>
        <location evidence="1 9">Cytoplasm</location>
    </subcellularLocation>
</comment>
<keyword evidence="5 9" id="KW-0547">Nucleotide-binding</keyword>
<evidence type="ECO:0000313" key="12">
    <source>
        <dbReference type="Proteomes" id="UP000243591"/>
    </source>
</evidence>
<dbReference type="Proteomes" id="UP000243591">
    <property type="component" value="Chromosome"/>
</dbReference>
<dbReference type="GO" id="GO:0006083">
    <property type="term" value="P:acetate metabolic process"/>
    <property type="evidence" value="ECO:0007669"/>
    <property type="project" value="TreeGrafter"/>
</dbReference>
<evidence type="ECO:0000256" key="1">
    <source>
        <dbReference type="ARBA" id="ARBA00004496"/>
    </source>
</evidence>
<dbReference type="STRING" id="2756.BFR44_01605"/>
<comment type="catalytic activity">
    <reaction evidence="8 9">
        <text>butanoate + ATP = butanoyl phosphate + ADP</text>
        <dbReference type="Rhea" id="RHEA:13585"/>
        <dbReference type="ChEBI" id="CHEBI:17968"/>
        <dbReference type="ChEBI" id="CHEBI:30616"/>
        <dbReference type="ChEBI" id="CHEBI:58079"/>
        <dbReference type="ChEBI" id="CHEBI:456216"/>
        <dbReference type="EC" id="2.7.2.7"/>
    </reaction>
</comment>
<dbReference type="PIRSF" id="PIRSF036458">
    <property type="entry name" value="Butyrate_kin"/>
    <property type="match status" value="1"/>
</dbReference>
<dbReference type="NCBIfam" id="NF002834">
    <property type="entry name" value="PRK03011.1-5"/>
    <property type="match status" value="1"/>
</dbReference>
<reference evidence="11 12" key="1">
    <citation type="submission" date="2017-09" db="EMBL/GenBank/DDBJ databases">
        <title>Complete Genome Sequences of Two Strains of the Meat Spoilage Bacterium Brochothrix thermosphacta Isolated from Ground Chicken.</title>
        <authorList>
            <person name="Paoli G.C."/>
            <person name="Wijey C."/>
            <person name="Chen C.-Y."/>
            <person name="Nguyen L."/>
            <person name="Yan X."/>
            <person name="Irwin P.L."/>
        </authorList>
    </citation>
    <scope>NUCLEOTIDE SEQUENCE [LARGE SCALE GENOMIC DNA]</scope>
    <source>
        <strain evidence="11 12">BI</strain>
    </source>
</reference>
<evidence type="ECO:0000256" key="7">
    <source>
        <dbReference type="ARBA" id="ARBA00022840"/>
    </source>
</evidence>
<keyword evidence="4 9" id="KW-0808">Transferase</keyword>
<dbReference type="HAMAP" id="MF_00542">
    <property type="entry name" value="Butyrate_kinase"/>
    <property type="match status" value="1"/>
</dbReference>
<dbReference type="PRINTS" id="PR00471">
    <property type="entry name" value="ACETATEKNASE"/>
</dbReference>
<evidence type="ECO:0000256" key="8">
    <source>
        <dbReference type="ARBA" id="ARBA00048596"/>
    </source>
</evidence>
<dbReference type="InterPro" id="IPR023865">
    <property type="entry name" value="Aliphatic_acid_kinase_CS"/>
</dbReference>
<evidence type="ECO:0000256" key="4">
    <source>
        <dbReference type="ARBA" id="ARBA00022679"/>
    </source>
</evidence>
<keyword evidence="7 9" id="KW-0067">ATP-binding</keyword>
<organism evidence="11 12">
    <name type="scientific">Brochothrix thermosphacta</name>
    <name type="common">Microbacterium thermosphactum</name>
    <dbReference type="NCBI Taxonomy" id="2756"/>
    <lineage>
        <taxon>Bacteria</taxon>
        <taxon>Bacillati</taxon>
        <taxon>Bacillota</taxon>
        <taxon>Bacilli</taxon>
        <taxon>Bacillales</taxon>
        <taxon>Listeriaceae</taxon>
        <taxon>Brochothrix</taxon>
    </lineage>
</organism>
<dbReference type="PROSITE" id="PS01075">
    <property type="entry name" value="ACETATE_KINASE_1"/>
    <property type="match status" value="1"/>
</dbReference>
<dbReference type="NCBIfam" id="TIGR02707">
    <property type="entry name" value="butyr_kinase"/>
    <property type="match status" value="1"/>
</dbReference>
<dbReference type="InterPro" id="IPR011245">
    <property type="entry name" value="Butyrate_kin"/>
</dbReference>
<protein>
    <recommendedName>
        <fullName evidence="9">Probable butyrate kinase</fullName>
        <shortName evidence="9">BK</shortName>
        <ecNumber evidence="9">2.7.2.7</ecNumber>
    </recommendedName>
    <alternativeName>
        <fullName evidence="9">Branched-chain carboxylic acid kinase</fullName>
    </alternativeName>
</protein>
<keyword evidence="6 9" id="KW-0418">Kinase</keyword>
<dbReference type="RefSeq" id="WP_069119446.1">
    <property type="nucleotide sequence ID" value="NZ_CBCPHX010000003.1"/>
</dbReference>
<keyword evidence="12" id="KW-1185">Reference proteome</keyword>
<dbReference type="CDD" id="cd24011">
    <property type="entry name" value="ASKHA_NBD_BK"/>
    <property type="match status" value="1"/>
</dbReference>
<dbReference type="InterPro" id="IPR043129">
    <property type="entry name" value="ATPase_NBD"/>
</dbReference>
<dbReference type="Gene3D" id="3.30.420.40">
    <property type="match status" value="2"/>
</dbReference>
<evidence type="ECO:0000256" key="10">
    <source>
        <dbReference type="RuleBase" id="RU003835"/>
    </source>
</evidence>
<dbReference type="GO" id="GO:0005524">
    <property type="term" value="F:ATP binding"/>
    <property type="evidence" value="ECO:0007669"/>
    <property type="project" value="UniProtKB-KW"/>
</dbReference>
<evidence type="ECO:0000256" key="6">
    <source>
        <dbReference type="ARBA" id="ARBA00022777"/>
    </source>
</evidence>
<gene>
    <name evidence="9 11" type="primary">buk</name>
    <name evidence="11" type="ORF">CNY62_01980</name>
</gene>
<accession>A0A1D2L7A5</accession>
<evidence type="ECO:0000256" key="2">
    <source>
        <dbReference type="ARBA" id="ARBA00008748"/>
    </source>
</evidence>
<evidence type="ECO:0000313" key="11">
    <source>
        <dbReference type="EMBL" id="ATF25253.1"/>
    </source>
</evidence>
<sequence>MTFKILAINPGSTSTKIAVYEGDKLMFEKTASHSTEALAPFETVIEQYDYRTEFIKETLAAENITLESLDAVVGRGGLLAPLESGTYRVNEQMLHDLRGALYGEHASNLGALIANRISELYGIPAFIVDPVVVDELQAIARISGNKAIERKSIFHALNHKSAGRKVAAKKGYRYDERNWIIAHLGGGISVGAHQQGKVIDVNNALDGDGPFSPERSGGLPLQQTLAYSQEERWQKNPFYRQLVGKGGVVSYLETNDMRTVEAMVADGNTEAKIVFEAMAYQVSKEIGACAAVLNGEVDGIILTGGLANSASFTQLVSRKIQWIAPVILEPGEDELLALNEGAQRVMHGEEEARQYRGGVTNGK</sequence>
<dbReference type="PANTHER" id="PTHR21060">
    <property type="entry name" value="ACETATE KINASE"/>
    <property type="match status" value="1"/>
</dbReference>
<dbReference type="GO" id="GO:0005737">
    <property type="term" value="C:cytoplasm"/>
    <property type="evidence" value="ECO:0007669"/>
    <property type="project" value="UniProtKB-SubCell"/>
</dbReference>
<dbReference type="PANTHER" id="PTHR21060:SF3">
    <property type="entry name" value="BUTYRATE KINASE 2-RELATED"/>
    <property type="match status" value="1"/>
</dbReference>
<dbReference type="InterPro" id="IPR000890">
    <property type="entry name" value="Aliphatic_acid_kin_short-chain"/>
</dbReference>
<evidence type="ECO:0000256" key="3">
    <source>
        <dbReference type="ARBA" id="ARBA00022490"/>
    </source>
</evidence>
<proteinExistence type="inferred from homology"/>
<comment type="similarity">
    <text evidence="2 9 10">Belongs to the acetokinase family.</text>
</comment>
<evidence type="ECO:0000256" key="5">
    <source>
        <dbReference type="ARBA" id="ARBA00022741"/>
    </source>
</evidence>